<proteinExistence type="predicted"/>
<dbReference type="Proteomes" id="UP000055048">
    <property type="component" value="Unassembled WGS sequence"/>
</dbReference>
<organism evidence="1 2">
    <name type="scientific">Trichinella murrelli</name>
    <dbReference type="NCBI Taxonomy" id="144512"/>
    <lineage>
        <taxon>Eukaryota</taxon>
        <taxon>Metazoa</taxon>
        <taxon>Ecdysozoa</taxon>
        <taxon>Nematoda</taxon>
        <taxon>Enoplea</taxon>
        <taxon>Dorylaimia</taxon>
        <taxon>Trichinellida</taxon>
        <taxon>Trichinellidae</taxon>
        <taxon>Trichinella</taxon>
    </lineage>
</organism>
<dbReference type="AlphaFoldDB" id="A0A0V0SZL1"/>
<reference evidence="1 2" key="1">
    <citation type="submission" date="2015-01" db="EMBL/GenBank/DDBJ databases">
        <title>Evolution of Trichinella species and genotypes.</title>
        <authorList>
            <person name="Korhonen P.K."/>
            <person name="Edoardo P."/>
            <person name="Giuseppe L.R."/>
            <person name="Gasser R.B."/>
        </authorList>
    </citation>
    <scope>NUCLEOTIDE SEQUENCE [LARGE SCALE GENOMIC DNA]</scope>
    <source>
        <strain evidence="1">ISS417</strain>
    </source>
</reference>
<name>A0A0V0SZL1_9BILA</name>
<evidence type="ECO:0000313" key="2">
    <source>
        <dbReference type="Proteomes" id="UP000055048"/>
    </source>
</evidence>
<sequence>MFSTTLFATCDGFVVYGSQLFNDKKLEILSPSTSCHLAVQIIQHTVAQG</sequence>
<dbReference type="EMBL" id="JYDJ01001404">
    <property type="protein sequence ID" value="KRX32072.1"/>
    <property type="molecule type" value="Genomic_DNA"/>
</dbReference>
<keyword evidence="2" id="KW-1185">Reference proteome</keyword>
<comment type="caution">
    <text evidence="1">The sequence shown here is derived from an EMBL/GenBank/DDBJ whole genome shotgun (WGS) entry which is preliminary data.</text>
</comment>
<protein>
    <submittedName>
        <fullName evidence="1">Uncharacterized protein</fullName>
    </submittedName>
</protein>
<accession>A0A0V0SZL1</accession>
<gene>
    <name evidence="1" type="ORF">T05_2065</name>
</gene>
<evidence type="ECO:0000313" key="1">
    <source>
        <dbReference type="EMBL" id="KRX32072.1"/>
    </source>
</evidence>